<dbReference type="InterPro" id="IPR052165">
    <property type="entry name" value="Membrane_assoc_protease"/>
</dbReference>
<feature type="transmembrane region" description="Helical" evidence="6">
    <location>
        <begin position="325"/>
        <end position="343"/>
    </location>
</feature>
<feature type="domain" description="NfeD-like C-terminal" evidence="7">
    <location>
        <begin position="440"/>
        <end position="492"/>
    </location>
</feature>
<name>A0ABS5Q6W9_9PSED</name>
<organism evidence="10 11">
    <name type="scientific">Pseudomonas lalucatii</name>
    <dbReference type="NCBI Taxonomy" id="1424203"/>
    <lineage>
        <taxon>Bacteria</taxon>
        <taxon>Pseudomonadati</taxon>
        <taxon>Pseudomonadota</taxon>
        <taxon>Gammaproteobacteria</taxon>
        <taxon>Pseudomonadales</taxon>
        <taxon>Pseudomonadaceae</taxon>
        <taxon>Pseudomonas</taxon>
    </lineage>
</organism>
<dbReference type="InterPro" id="IPR056738">
    <property type="entry name" value="NfeD1b_N"/>
</dbReference>
<reference evidence="10 11" key="1">
    <citation type="journal article" date="2021" name="Syst. Appl. Microbiol.">
        <title>Pseudomonas lalucatii sp. nov. isolated from Vallgornera, a karstic cave in Mallorca, Western Mediterranean.</title>
        <authorList>
            <person name="Busquets A."/>
            <person name="Mulet M."/>
            <person name="Gomila M."/>
            <person name="Garcia-Valdes E."/>
        </authorList>
    </citation>
    <scope>NUCLEOTIDE SEQUENCE [LARGE SCALE GENOMIC DNA]</scope>
    <source>
        <strain evidence="10 11">R1b54</strain>
    </source>
</reference>
<feature type="transmembrane region" description="Helical" evidence="6">
    <location>
        <begin position="296"/>
        <end position="318"/>
    </location>
</feature>
<accession>A0ABS5Q6W9</accession>
<dbReference type="InterPro" id="IPR002810">
    <property type="entry name" value="NfeD-like_C"/>
</dbReference>
<dbReference type="Pfam" id="PF24961">
    <property type="entry name" value="NfeD_membrane"/>
    <property type="match status" value="1"/>
</dbReference>
<keyword evidence="4 6" id="KW-0472">Membrane</keyword>
<dbReference type="InterPro" id="IPR056739">
    <property type="entry name" value="NfeD_membrane"/>
</dbReference>
<evidence type="ECO:0000313" key="10">
    <source>
        <dbReference type="EMBL" id="MBS7664348.1"/>
    </source>
</evidence>
<dbReference type="PANTHER" id="PTHR33507">
    <property type="entry name" value="INNER MEMBRANE PROTEIN YBBJ"/>
    <property type="match status" value="1"/>
</dbReference>
<evidence type="ECO:0000256" key="2">
    <source>
        <dbReference type="ARBA" id="ARBA00022692"/>
    </source>
</evidence>
<dbReference type="Proteomes" id="UP001196601">
    <property type="component" value="Unassembled WGS sequence"/>
</dbReference>
<dbReference type="Gene3D" id="2.40.50.140">
    <property type="entry name" value="Nucleic acid-binding proteins"/>
    <property type="match status" value="1"/>
</dbReference>
<comment type="caution">
    <text evidence="10">The sequence shown here is derived from an EMBL/GenBank/DDBJ whole genome shotgun (WGS) entry which is preliminary data.</text>
</comment>
<dbReference type="Gene3D" id="3.90.226.10">
    <property type="entry name" value="2-enoyl-CoA Hydratase, Chain A, domain 1"/>
    <property type="match status" value="1"/>
</dbReference>
<feature type="transmembrane region" description="Helical" evidence="6">
    <location>
        <begin position="398"/>
        <end position="421"/>
    </location>
</feature>
<dbReference type="CDD" id="cd07020">
    <property type="entry name" value="Clp_protease_NfeD_1"/>
    <property type="match status" value="1"/>
</dbReference>
<gene>
    <name evidence="10" type="ORF">I0D00_20770</name>
</gene>
<evidence type="ECO:0000256" key="3">
    <source>
        <dbReference type="ARBA" id="ARBA00022989"/>
    </source>
</evidence>
<dbReference type="InterPro" id="IPR012340">
    <property type="entry name" value="NA-bd_OB-fold"/>
</dbReference>
<evidence type="ECO:0000313" key="11">
    <source>
        <dbReference type="Proteomes" id="UP001196601"/>
    </source>
</evidence>
<evidence type="ECO:0000259" key="7">
    <source>
        <dbReference type="Pfam" id="PF01957"/>
    </source>
</evidence>
<sequence length="502" mass="52319">MDYPLRQAAAPRSWRFTRGGCHGEPVKRAAKLSLLRPLLLALLLLWPAGLLGAPATVLTLRVDGAIGPASADYVVRGLARAVGEGAQLVVLSIDTPGGLDTSMRDIIKAILASPIPVASYVAPSGARAASAGTYILYASHVAAMAPGTNLGAATPVQIGGMPGSPPPPKQPEATDQGGQDESSDQAKDKDAQKEKAAAPGDALSKKQINDAAAYIRGLAQLRGRNAEWAERAVREAVSLAAEEALKLKVIDYVAIDLADLLRQLHGKSFRAAGVEVSLDTEGAVLISHEPDWRTRLLAVITNPSVALLLMMIGVYGLFFEFSNPGTGVGGVLGGICLILALYSLQLLPVNYAGMALILLGIAFIAAEAFMPSFGVLGIGGIVAFCFGALILIDTDVPGFGIPLALILTLALTSALVIFVILSMALRARRRALVGGDSELVGSLVRISAVAPDDPLGGWVQLQGEQWQVVSQAPLRPGQRVRVLARKGLLLNVAADETPSEGD</sequence>
<feature type="transmembrane region" description="Helical" evidence="6">
    <location>
        <begin position="373"/>
        <end position="392"/>
    </location>
</feature>
<keyword evidence="2 6" id="KW-0812">Transmembrane</keyword>
<comment type="subcellular location">
    <subcellularLocation>
        <location evidence="1">Membrane</location>
        <topology evidence="1">Multi-pass membrane protein</topology>
    </subcellularLocation>
</comment>
<proteinExistence type="predicted"/>
<keyword evidence="3 6" id="KW-1133">Transmembrane helix</keyword>
<keyword evidence="11" id="KW-1185">Reference proteome</keyword>
<evidence type="ECO:0000259" key="9">
    <source>
        <dbReference type="Pfam" id="PF25145"/>
    </source>
</evidence>
<evidence type="ECO:0000256" key="1">
    <source>
        <dbReference type="ARBA" id="ARBA00004141"/>
    </source>
</evidence>
<dbReference type="SUPFAM" id="SSF141322">
    <property type="entry name" value="NfeD domain-like"/>
    <property type="match status" value="1"/>
</dbReference>
<feature type="region of interest" description="Disordered" evidence="5">
    <location>
        <begin position="154"/>
        <end position="203"/>
    </location>
</feature>
<dbReference type="SUPFAM" id="SSF52096">
    <property type="entry name" value="ClpP/crotonase"/>
    <property type="match status" value="1"/>
</dbReference>
<feature type="domain" description="NfeD integral membrane" evidence="8">
    <location>
        <begin position="305"/>
        <end position="421"/>
    </location>
</feature>
<protein>
    <submittedName>
        <fullName evidence="10">Nodulation protein NfeD</fullName>
    </submittedName>
</protein>
<evidence type="ECO:0000256" key="6">
    <source>
        <dbReference type="SAM" id="Phobius"/>
    </source>
</evidence>
<feature type="transmembrane region" description="Helical" evidence="6">
    <location>
        <begin position="349"/>
        <end position="366"/>
    </location>
</feature>
<dbReference type="InterPro" id="IPR029045">
    <property type="entry name" value="ClpP/crotonase-like_dom_sf"/>
</dbReference>
<evidence type="ECO:0000256" key="4">
    <source>
        <dbReference type="ARBA" id="ARBA00023136"/>
    </source>
</evidence>
<feature type="domain" description="NfeD1b N-terminal" evidence="9">
    <location>
        <begin position="60"/>
        <end position="159"/>
    </location>
</feature>
<dbReference type="EMBL" id="JADPMV010000002">
    <property type="protein sequence ID" value="MBS7664348.1"/>
    <property type="molecule type" value="Genomic_DNA"/>
</dbReference>
<evidence type="ECO:0000259" key="8">
    <source>
        <dbReference type="Pfam" id="PF24961"/>
    </source>
</evidence>
<dbReference type="Pfam" id="PF01957">
    <property type="entry name" value="NfeD"/>
    <property type="match status" value="1"/>
</dbReference>
<dbReference type="PANTHER" id="PTHR33507:SF4">
    <property type="entry name" value="NODULATION COMPETITIVENESS PROTEIN NFED"/>
    <property type="match status" value="1"/>
</dbReference>
<evidence type="ECO:0000256" key="5">
    <source>
        <dbReference type="SAM" id="MobiDB-lite"/>
    </source>
</evidence>
<dbReference type="Pfam" id="PF25145">
    <property type="entry name" value="NfeD1b_N"/>
    <property type="match status" value="1"/>
</dbReference>
<feature type="transmembrane region" description="Helical" evidence="6">
    <location>
        <begin position="38"/>
        <end position="60"/>
    </location>
</feature>
<feature type="compositionally biased region" description="Basic and acidic residues" evidence="5">
    <location>
        <begin position="184"/>
        <end position="196"/>
    </location>
</feature>